<feature type="transmembrane region" description="Helical" evidence="1">
    <location>
        <begin position="7"/>
        <end position="30"/>
    </location>
</feature>
<dbReference type="EMBL" id="LBWQ01000005">
    <property type="protein sequence ID" value="KKR14125.1"/>
    <property type="molecule type" value="Genomic_DNA"/>
</dbReference>
<gene>
    <name evidence="2" type="ORF">UT40_C0005G0054</name>
</gene>
<keyword evidence="1" id="KW-0812">Transmembrane</keyword>
<proteinExistence type="predicted"/>
<comment type="caution">
    <text evidence="2">The sequence shown here is derived from an EMBL/GenBank/DDBJ whole genome shotgun (WGS) entry which is preliminary data.</text>
</comment>
<keyword evidence="1" id="KW-1133">Transmembrane helix</keyword>
<evidence type="ECO:0000256" key="1">
    <source>
        <dbReference type="SAM" id="Phobius"/>
    </source>
</evidence>
<evidence type="ECO:0000313" key="2">
    <source>
        <dbReference type="EMBL" id="KKR14125.1"/>
    </source>
</evidence>
<keyword evidence="1" id="KW-0472">Membrane</keyword>
<reference evidence="2 3" key="1">
    <citation type="journal article" date="2015" name="Nature">
        <title>rRNA introns, odd ribosomes, and small enigmatic genomes across a large radiation of phyla.</title>
        <authorList>
            <person name="Brown C.T."/>
            <person name="Hug L.A."/>
            <person name="Thomas B.C."/>
            <person name="Sharon I."/>
            <person name="Castelle C.J."/>
            <person name="Singh A."/>
            <person name="Wilkins M.J."/>
            <person name="Williams K.H."/>
            <person name="Banfield J.F."/>
        </authorList>
    </citation>
    <scope>NUCLEOTIDE SEQUENCE [LARGE SCALE GENOMIC DNA]</scope>
</reference>
<sequence length="154" mass="16551">MDRNSKGIAHLFVIIILALAVVGGIGYYAYKNGQIRLTPQQAQPFPTPTKTASPTISEPSKFCNCSWAILSTTNVEFLVTSPSGQQTGYLQAGNSYVNNIPDASYGIEGGIADDTGQNPPSPSFNYFGQNNPQNGIYGLQVISKQSGKYHLDET</sequence>
<name>A0A0G0QUZ5_9BACT</name>
<organism evidence="2 3">
    <name type="scientific">Candidatus Woesebacteria bacterium GW2011_GWA1_39_21b</name>
    <dbReference type="NCBI Taxonomy" id="1618551"/>
    <lineage>
        <taxon>Bacteria</taxon>
        <taxon>Candidatus Woeseibacteriota</taxon>
    </lineage>
</organism>
<dbReference type="Proteomes" id="UP000034690">
    <property type="component" value="Unassembled WGS sequence"/>
</dbReference>
<protein>
    <submittedName>
        <fullName evidence="2">Uncharacterized protein</fullName>
    </submittedName>
</protein>
<evidence type="ECO:0000313" key="3">
    <source>
        <dbReference type="Proteomes" id="UP000034690"/>
    </source>
</evidence>
<accession>A0A0G0QUZ5</accession>
<dbReference type="AlphaFoldDB" id="A0A0G0QUZ5"/>